<keyword evidence="1" id="KW-1133">Transmembrane helix</keyword>
<gene>
    <name evidence="2" type="ORF">CEXT_235191</name>
</gene>
<proteinExistence type="predicted"/>
<evidence type="ECO:0000256" key="1">
    <source>
        <dbReference type="SAM" id="Phobius"/>
    </source>
</evidence>
<comment type="caution">
    <text evidence="2">The sequence shown here is derived from an EMBL/GenBank/DDBJ whole genome shotgun (WGS) entry which is preliminary data.</text>
</comment>
<sequence>MERIVTHPLFEARLDQLGPAAVCSAAYPSSTLTGCPGKSWRRAPRRTTRTGSSPTAFVLGHSALLLLITTLGCCLLSIKTNLLITLGCHHHSMCFGRMRQGEGKKKKAPCMRTVILIFCKAPPWF</sequence>
<evidence type="ECO:0000313" key="2">
    <source>
        <dbReference type="EMBL" id="GIY80115.1"/>
    </source>
</evidence>
<keyword evidence="3" id="KW-1185">Reference proteome</keyword>
<reference evidence="2 3" key="1">
    <citation type="submission" date="2021-06" db="EMBL/GenBank/DDBJ databases">
        <title>Caerostris extrusa draft genome.</title>
        <authorList>
            <person name="Kono N."/>
            <person name="Arakawa K."/>
        </authorList>
    </citation>
    <scope>NUCLEOTIDE SEQUENCE [LARGE SCALE GENOMIC DNA]</scope>
</reference>
<keyword evidence="1" id="KW-0472">Membrane</keyword>
<keyword evidence="1" id="KW-0812">Transmembrane</keyword>
<dbReference type="AlphaFoldDB" id="A0AAV4WFM2"/>
<feature type="transmembrane region" description="Helical" evidence="1">
    <location>
        <begin position="55"/>
        <end position="78"/>
    </location>
</feature>
<dbReference type="Proteomes" id="UP001054945">
    <property type="component" value="Unassembled WGS sequence"/>
</dbReference>
<name>A0AAV4WFM2_CAEEX</name>
<accession>A0AAV4WFM2</accession>
<evidence type="ECO:0000313" key="3">
    <source>
        <dbReference type="Proteomes" id="UP001054945"/>
    </source>
</evidence>
<protein>
    <submittedName>
        <fullName evidence="2">Uncharacterized protein</fullName>
    </submittedName>
</protein>
<dbReference type="EMBL" id="BPLR01015966">
    <property type="protein sequence ID" value="GIY80115.1"/>
    <property type="molecule type" value="Genomic_DNA"/>
</dbReference>
<dbReference type="PROSITE" id="PS51257">
    <property type="entry name" value="PROKAR_LIPOPROTEIN"/>
    <property type="match status" value="1"/>
</dbReference>
<organism evidence="2 3">
    <name type="scientific">Caerostris extrusa</name>
    <name type="common">Bark spider</name>
    <name type="synonym">Caerostris bankana</name>
    <dbReference type="NCBI Taxonomy" id="172846"/>
    <lineage>
        <taxon>Eukaryota</taxon>
        <taxon>Metazoa</taxon>
        <taxon>Ecdysozoa</taxon>
        <taxon>Arthropoda</taxon>
        <taxon>Chelicerata</taxon>
        <taxon>Arachnida</taxon>
        <taxon>Araneae</taxon>
        <taxon>Araneomorphae</taxon>
        <taxon>Entelegynae</taxon>
        <taxon>Araneoidea</taxon>
        <taxon>Araneidae</taxon>
        <taxon>Caerostris</taxon>
    </lineage>
</organism>